<gene>
    <name evidence="1" type="ORF">JYP50_01365</name>
</gene>
<proteinExistence type="predicted"/>
<dbReference type="InterPro" id="IPR032092">
    <property type="entry name" value="PilW"/>
</dbReference>
<protein>
    <submittedName>
        <fullName evidence="1">PilW family protein</fullName>
    </submittedName>
</protein>
<dbReference type="RefSeq" id="WP_206558655.1">
    <property type="nucleotide sequence ID" value="NZ_JAFKCZ010000001.1"/>
</dbReference>
<dbReference type="Pfam" id="PF16074">
    <property type="entry name" value="PilW"/>
    <property type="match status" value="1"/>
</dbReference>
<accession>A0A939DBZ1</accession>
<keyword evidence="2" id="KW-1185">Reference proteome</keyword>
<dbReference type="AlphaFoldDB" id="A0A939DBZ1"/>
<evidence type="ECO:0000313" key="1">
    <source>
        <dbReference type="EMBL" id="MBN7795219.1"/>
    </source>
</evidence>
<dbReference type="EMBL" id="JAFKCZ010000001">
    <property type="protein sequence ID" value="MBN7795219.1"/>
    <property type="molecule type" value="Genomic_DNA"/>
</dbReference>
<comment type="caution">
    <text evidence="1">The sequence shown here is derived from an EMBL/GenBank/DDBJ whole genome shotgun (WGS) entry which is preliminary data.</text>
</comment>
<dbReference type="GO" id="GO:0043683">
    <property type="term" value="P:type IV pilus assembly"/>
    <property type="evidence" value="ECO:0007669"/>
    <property type="project" value="InterPro"/>
</dbReference>
<organism evidence="1 2">
    <name type="scientific">Parahaliea mediterranea</name>
    <dbReference type="NCBI Taxonomy" id="651086"/>
    <lineage>
        <taxon>Bacteria</taxon>
        <taxon>Pseudomonadati</taxon>
        <taxon>Pseudomonadota</taxon>
        <taxon>Gammaproteobacteria</taxon>
        <taxon>Cellvibrionales</taxon>
        <taxon>Halieaceae</taxon>
        <taxon>Parahaliea</taxon>
    </lineage>
</organism>
<name>A0A939DBZ1_9GAMM</name>
<reference evidence="1" key="1">
    <citation type="submission" date="2021-02" db="EMBL/GenBank/DDBJ databases">
        <title>PHA producing bacteria isolated from coastal sediment in Guangdong, Shenzhen.</title>
        <authorList>
            <person name="Zheng W."/>
            <person name="Yu S."/>
            <person name="Huang Y."/>
        </authorList>
    </citation>
    <scope>NUCLEOTIDE SEQUENCE</scope>
    <source>
        <strain evidence="1">TN14-10</strain>
    </source>
</reference>
<evidence type="ECO:0000313" key="2">
    <source>
        <dbReference type="Proteomes" id="UP000664303"/>
    </source>
</evidence>
<sequence length="318" mass="34585">MIELMVSIVLGLLLTSGIVAVYLESKRHYLIEDEMARMQENGRFALHLLKRELTLAGFYAGDLTIRAMTPPGVAPDCGSALDWSLDPNPPLELINDFSGSAVTAQGSTLDCLDTDDILEATDVVSVKRSAGEPTLRNGVYRAGTVAADQNQWYLRVADYGDDVTWEYIGEADFDGADATAGSRVDYWEVYANIFFIREYSESGDGIPTLCTERLSADSMGPVECIVEGIEDLQVEFGIDADADGVPNQYKADPTAADMPAAVVARVYLLVRSLNEISGYTNSKSFQLGQKTVAPKNDGYLRRVLTTAVQMRNATLPPG</sequence>
<dbReference type="Proteomes" id="UP000664303">
    <property type="component" value="Unassembled WGS sequence"/>
</dbReference>